<feature type="active site" evidence="11">
    <location>
        <position position="128"/>
    </location>
</feature>
<dbReference type="AlphaFoldDB" id="A0A8H6PXB2"/>
<feature type="active site" evidence="11">
    <location>
        <position position="215"/>
    </location>
</feature>
<evidence type="ECO:0000256" key="9">
    <source>
        <dbReference type="ARBA" id="ARBA00023128"/>
    </source>
</evidence>
<dbReference type="InterPro" id="IPR037730">
    <property type="entry name" value="IMP2"/>
</dbReference>
<evidence type="ECO:0000256" key="5">
    <source>
        <dbReference type="ARBA" id="ARBA00022692"/>
    </source>
</evidence>
<keyword evidence="4" id="KW-0645">Protease</keyword>
<keyword evidence="16" id="KW-1185">Reference proteome</keyword>
<dbReference type="GO" id="GO:0006465">
    <property type="term" value="P:signal peptide processing"/>
    <property type="evidence" value="ECO:0007669"/>
    <property type="project" value="InterPro"/>
</dbReference>
<dbReference type="EMBL" id="JACBAE010001358">
    <property type="protein sequence ID" value="KAF7161902.1"/>
    <property type="molecule type" value="Genomic_DNA"/>
</dbReference>
<evidence type="ECO:0000259" key="13">
    <source>
        <dbReference type="Pfam" id="PF10502"/>
    </source>
</evidence>
<keyword evidence="9" id="KW-0496">Mitochondrion</keyword>
<evidence type="ECO:0000256" key="4">
    <source>
        <dbReference type="ARBA" id="ARBA00022670"/>
    </source>
</evidence>
<feature type="domain" description="Peptidase S26" evidence="13">
    <location>
        <begin position="99"/>
        <end position="228"/>
    </location>
</feature>
<evidence type="ECO:0000256" key="2">
    <source>
        <dbReference type="ARBA" id="ARBA00007066"/>
    </source>
</evidence>
<dbReference type="Gene3D" id="2.10.109.10">
    <property type="entry name" value="Umud Fragment, subunit A"/>
    <property type="match status" value="1"/>
</dbReference>
<accession>A0A8H6PXB2</accession>
<reference evidence="14" key="1">
    <citation type="submission" date="2020-06" db="EMBL/GenBank/DDBJ databases">
        <title>Draft genome sequences of strains closely related to Aspergillus parafelis and Aspergillus hiratsukae.</title>
        <authorList>
            <person name="Dos Santos R.A.C."/>
            <person name="Rivero-Menendez O."/>
            <person name="Steenwyk J.L."/>
            <person name="Mead M.E."/>
            <person name="Goldman G.H."/>
            <person name="Alastruey-Izquierdo A."/>
            <person name="Rokas A."/>
        </authorList>
    </citation>
    <scope>NUCLEOTIDE SEQUENCE</scope>
    <source>
        <strain evidence="14">CNM-CM5623</strain>
        <strain evidence="15">CNM-CM7691</strain>
    </source>
</reference>
<evidence type="ECO:0000256" key="3">
    <source>
        <dbReference type="ARBA" id="ARBA00013650"/>
    </source>
</evidence>
<dbReference type="CDD" id="cd06530">
    <property type="entry name" value="S26_SPase_I"/>
    <property type="match status" value="1"/>
</dbReference>
<comment type="caution">
    <text evidence="14">The sequence shown here is derived from an EMBL/GenBank/DDBJ whole genome shotgun (WGS) entry which is preliminary data.</text>
</comment>
<proteinExistence type="inferred from homology"/>
<dbReference type="GO" id="GO:0004252">
    <property type="term" value="F:serine-type endopeptidase activity"/>
    <property type="evidence" value="ECO:0007669"/>
    <property type="project" value="InterPro"/>
</dbReference>
<dbReference type="SUPFAM" id="SSF51306">
    <property type="entry name" value="LexA/Signal peptidase"/>
    <property type="match status" value="1"/>
</dbReference>
<dbReference type="PRINTS" id="PR00727">
    <property type="entry name" value="LEADERPTASE"/>
</dbReference>
<keyword evidence="5" id="KW-0812">Transmembrane</keyword>
<dbReference type="InterPro" id="IPR000223">
    <property type="entry name" value="Pept_S26A_signal_pept_1"/>
</dbReference>
<evidence type="ECO:0000313" key="14">
    <source>
        <dbReference type="EMBL" id="KAF7161902.1"/>
    </source>
</evidence>
<evidence type="ECO:0000256" key="12">
    <source>
        <dbReference type="SAM" id="MobiDB-lite"/>
    </source>
</evidence>
<evidence type="ECO:0000313" key="17">
    <source>
        <dbReference type="Proteomes" id="UP000654922"/>
    </source>
</evidence>
<feature type="compositionally biased region" description="Pro residues" evidence="12">
    <location>
        <begin position="1"/>
        <end position="11"/>
    </location>
</feature>
<evidence type="ECO:0000313" key="15">
    <source>
        <dbReference type="EMBL" id="KAF7182833.1"/>
    </source>
</evidence>
<dbReference type="InterPro" id="IPR019533">
    <property type="entry name" value="Peptidase_S26"/>
</dbReference>
<evidence type="ECO:0000256" key="11">
    <source>
        <dbReference type="PIRSR" id="PIRSR600223-1"/>
    </source>
</evidence>
<evidence type="ECO:0000256" key="10">
    <source>
        <dbReference type="ARBA" id="ARBA00023136"/>
    </source>
</evidence>
<comment type="subcellular location">
    <subcellularLocation>
        <location evidence="1">Mitochondrion inner membrane</location>
        <topology evidence="1">Single-pass membrane protein</topology>
    </subcellularLocation>
</comment>
<feature type="compositionally biased region" description="Low complexity" evidence="12">
    <location>
        <begin position="43"/>
        <end position="72"/>
    </location>
</feature>
<sequence length="327" mass="36772">MPPPQPTPDGPPTGKTTSRFRVLAPEMAKIRSSKPPVPPTTPPSTSTPASAAANPSPSHPQTQTHTPTQPSPRHNRPSFSSLFRQRYATLPTPVRRTFRVLRILAPLVPIGIFFSEHVLQVMWVRGPSMTPFLNEDYEAMHTKSDMVLVNMWPFGGAGWPWEQKRRLERGMVVTFRWVVCSTSTSVYSIAIDGRNMLTGMGGNRSPANPKHTAIKRVIGLPGDRITTREPCMKASQIVPFNHVWLEGDAEDPKKSLDSNTYGPVSISLITGRVIAVLRPQFRWLNWRDWEKGVVEGDGDLRFGENYRQDVRQRVLKEAVKLERPQIE</sequence>
<dbReference type="PANTHER" id="PTHR46041:SF2">
    <property type="entry name" value="MITOCHONDRIAL INNER MEMBRANE PROTEASE SUBUNIT 2"/>
    <property type="match status" value="1"/>
</dbReference>
<evidence type="ECO:0000256" key="1">
    <source>
        <dbReference type="ARBA" id="ARBA00004434"/>
    </source>
</evidence>
<name>A0A8H6PXB2_9EURO</name>
<dbReference type="EMBL" id="JACBAG010001759">
    <property type="protein sequence ID" value="KAF7182833.1"/>
    <property type="molecule type" value="Genomic_DNA"/>
</dbReference>
<evidence type="ECO:0000256" key="7">
    <source>
        <dbReference type="ARBA" id="ARBA00022801"/>
    </source>
</evidence>
<comment type="similarity">
    <text evidence="2">Belongs to the peptidase S26 family. IMP2 subfamily.</text>
</comment>
<evidence type="ECO:0000313" key="16">
    <source>
        <dbReference type="Proteomes" id="UP000641853"/>
    </source>
</evidence>
<dbReference type="Proteomes" id="UP000641853">
    <property type="component" value="Unassembled WGS sequence"/>
</dbReference>
<dbReference type="GO" id="GO:0042720">
    <property type="term" value="C:mitochondrial inner membrane peptidase complex"/>
    <property type="evidence" value="ECO:0007669"/>
    <property type="project" value="InterPro"/>
</dbReference>
<dbReference type="Pfam" id="PF10502">
    <property type="entry name" value="Peptidase_S26"/>
    <property type="match status" value="1"/>
</dbReference>
<protein>
    <recommendedName>
        <fullName evidence="3">Mitochondrial inner membrane protease subunit 2</fullName>
    </recommendedName>
</protein>
<dbReference type="PANTHER" id="PTHR46041">
    <property type="entry name" value="MITOCHONDRIAL INNER MEMBRANE PROTEASE SUBUNIT 2"/>
    <property type="match status" value="1"/>
</dbReference>
<dbReference type="OrthoDB" id="9996127at2759"/>
<feature type="region of interest" description="Disordered" evidence="12">
    <location>
        <begin position="1"/>
        <end position="78"/>
    </location>
</feature>
<dbReference type="GO" id="GO:0006627">
    <property type="term" value="P:protein processing involved in protein targeting to mitochondrion"/>
    <property type="evidence" value="ECO:0007669"/>
    <property type="project" value="InterPro"/>
</dbReference>
<keyword evidence="6" id="KW-0999">Mitochondrion inner membrane</keyword>
<evidence type="ECO:0000256" key="6">
    <source>
        <dbReference type="ARBA" id="ARBA00022792"/>
    </source>
</evidence>
<keyword evidence="7" id="KW-0378">Hydrolase</keyword>
<dbReference type="InterPro" id="IPR036286">
    <property type="entry name" value="LexA/Signal_pep-like_sf"/>
</dbReference>
<keyword evidence="8" id="KW-1133">Transmembrane helix</keyword>
<organism evidence="14 17">
    <name type="scientific">Aspergillus felis</name>
    <dbReference type="NCBI Taxonomy" id="1287682"/>
    <lineage>
        <taxon>Eukaryota</taxon>
        <taxon>Fungi</taxon>
        <taxon>Dikarya</taxon>
        <taxon>Ascomycota</taxon>
        <taxon>Pezizomycotina</taxon>
        <taxon>Eurotiomycetes</taxon>
        <taxon>Eurotiomycetidae</taxon>
        <taxon>Eurotiales</taxon>
        <taxon>Aspergillaceae</taxon>
        <taxon>Aspergillus</taxon>
        <taxon>Aspergillus subgen. Fumigati</taxon>
    </lineage>
</organism>
<dbReference type="Proteomes" id="UP000654922">
    <property type="component" value="Unassembled WGS sequence"/>
</dbReference>
<keyword evidence="10" id="KW-0472">Membrane</keyword>
<gene>
    <name evidence="14" type="ORF">CNMCM5623_007317</name>
    <name evidence="15" type="ORF">CNMCM7691_002494</name>
</gene>
<evidence type="ECO:0000256" key="8">
    <source>
        <dbReference type="ARBA" id="ARBA00022989"/>
    </source>
</evidence>